<dbReference type="Pfam" id="PF02518">
    <property type="entry name" value="HATPase_c"/>
    <property type="match status" value="1"/>
</dbReference>
<keyword evidence="6 11" id="KW-0418">Kinase</keyword>
<dbReference type="EMBL" id="JAFBDT010000030">
    <property type="protein sequence ID" value="MBM7562777.1"/>
    <property type="molecule type" value="Genomic_DNA"/>
</dbReference>
<accession>A0ABS2MTN8</accession>
<gene>
    <name evidence="11" type="ORF">JOC49_002338</name>
</gene>
<comment type="caution">
    <text evidence="11">The sequence shown here is derived from an EMBL/GenBank/DDBJ whole genome shotgun (WGS) entry which is preliminary data.</text>
</comment>
<keyword evidence="8" id="KW-0175">Coiled coil</keyword>
<evidence type="ECO:0000256" key="7">
    <source>
        <dbReference type="ARBA" id="ARBA00023012"/>
    </source>
</evidence>
<dbReference type="InterPro" id="IPR050351">
    <property type="entry name" value="BphY/WalK/GraS-like"/>
</dbReference>
<name>A0ABS2MTN8_9FIRM</name>
<dbReference type="PANTHER" id="PTHR45453">
    <property type="entry name" value="PHOSPHATE REGULON SENSOR PROTEIN PHOR"/>
    <property type="match status" value="1"/>
</dbReference>
<dbReference type="Gene3D" id="3.30.565.10">
    <property type="entry name" value="Histidine kinase-like ATPase, C-terminal domain"/>
    <property type="match status" value="1"/>
</dbReference>
<feature type="transmembrane region" description="Helical" evidence="9">
    <location>
        <begin position="156"/>
        <end position="177"/>
    </location>
</feature>
<evidence type="ECO:0000313" key="12">
    <source>
        <dbReference type="Proteomes" id="UP000767854"/>
    </source>
</evidence>
<proteinExistence type="predicted"/>
<dbReference type="SUPFAM" id="SSF55874">
    <property type="entry name" value="ATPase domain of HSP90 chaperone/DNA topoisomerase II/histidine kinase"/>
    <property type="match status" value="1"/>
</dbReference>
<evidence type="ECO:0000256" key="6">
    <source>
        <dbReference type="ARBA" id="ARBA00022777"/>
    </source>
</evidence>
<reference evidence="11 12" key="1">
    <citation type="submission" date="2021-01" db="EMBL/GenBank/DDBJ databases">
        <title>Genomic Encyclopedia of Type Strains, Phase IV (KMG-IV): sequencing the most valuable type-strain genomes for metagenomic binning, comparative biology and taxonomic classification.</title>
        <authorList>
            <person name="Goeker M."/>
        </authorList>
    </citation>
    <scope>NUCLEOTIDE SEQUENCE [LARGE SCALE GENOMIC DNA]</scope>
    <source>
        <strain evidence="11 12">DSM 24436</strain>
    </source>
</reference>
<evidence type="ECO:0000256" key="3">
    <source>
        <dbReference type="ARBA" id="ARBA00012438"/>
    </source>
</evidence>
<dbReference type="PROSITE" id="PS50109">
    <property type="entry name" value="HIS_KIN"/>
    <property type="match status" value="1"/>
</dbReference>
<dbReference type="InterPro" id="IPR036890">
    <property type="entry name" value="HATPase_C_sf"/>
</dbReference>
<feature type="transmembrane region" description="Helical" evidence="9">
    <location>
        <begin position="7"/>
        <end position="30"/>
    </location>
</feature>
<dbReference type="PRINTS" id="PR00344">
    <property type="entry name" value="BCTRLSENSOR"/>
</dbReference>
<keyword evidence="9" id="KW-0812">Transmembrane</keyword>
<dbReference type="Proteomes" id="UP000767854">
    <property type="component" value="Unassembled WGS sequence"/>
</dbReference>
<evidence type="ECO:0000256" key="2">
    <source>
        <dbReference type="ARBA" id="ARBA00004370"/>
    </source>
</evidence>
<keyword evidence="9" id="KW-0472">Membrane</keyword>
<evidence type="ECO:0000256" key="5">
    <source>
        <dbReference type="ARBA" id="ARBA00022679"/>
    </source>
</evidence>
<dbReference type="PANTHER" id="PTHR45453:SF1">
    <property type="entry name" value="PHOSPHATE REGULON SENSOR PROTEIN PHOR"/>
    <property type="match status" value="1"/>
</dbReference>
<evidence type="ECO:0000256" key="8">
    <source>
        <dbReference type="SAM" id="Coils"/>
    </source>
</evidence>
<keyword evidence="4" id="KW-0597">Phosphoprotein</keyword>
<feature type="coiled-coil region" evidence="8">
    <location>
        <begin position="212"/>
        <end position="239"/>
    </location>
</feature>
<keyword evidence="5" id="KW-0808">Transferase</keyword>
<evidence type="ECO:0000256" key="4">
    <source>
        <dbReference type="ARBA" id="ARBA00022553"/>
    </source>
</evidence>
<organism evidence="11 12">
    <name type="scientific">Fusibacter tunisiensis</name>
    <dbReference type="NCBI Taxonomy" id="1008308"/>
    <lineage>
        <taxon>Bacteria</taxon>
        <taxon>Bacillati</taxon>
        <taxon>Bacillota</taxon>
        <taxon>Clostridia</taxon>
        <taxon>Eubacteriales</taxon>
        <taxon>Eubacteriales Family XII. Incertae Sedis</taxon>
        <taxon>Fusibacter</taxon>
    </lineage>
</organism>
<keyword evidence="12" id="KW-1185">Reference proteome</keyword>
<keyword evidence="9" id="KW-1133">Transmembrane helix</keyword>
<dbReference type="InterPro" id="IPR005467">
    <property type="entry name" value="His_kinase_dom"/>
</dbReference>
<evidence type="ECO:0000256" key="1">
    <source>
        <dbReference type="ARBA" id="ARBA00000085"/>
    </source>
</evidence>
<dbReference type="EC" id="2.7.13.3" evidence="3"/>
<dbReference type="SMART" id="SM00387">
    <property type="entry name" value="HATPase_c"/>
    <property type="match status" value="1"/>
</dbReference>
<dbReference type="GO" id="GO:0016301">
    <property type="term" value="F:kinase activity"/>
    <property type="evidence" value="ECO:0007669"/>
    <property type="project" value="UniProtKB-KW"/>
</dbReference>
<protein>
    <recommendedName>
        <fullName evidence="3">histidine kinase</fullName>
        <ecNumber evidence="3">2.7.13.3</ecNumber>
    </recommendedName>
</protein>
<feature type="domain" description="Histidine kinase" evidence="10">
    <location>
        <begin position="239"/>
        <end position="448"/>
    </location>
</feature>
<sequence>MMSIRKIWLLILVSVVVFSIGINGMLMLTLTDRHFDTYLESSYETHIDQIQDYLKNTLASGTYSVDQMAMELETHLVDPISEIRLFDPDGHQLVAVSTDAHLAPRNRMMGNWGKRNSGETESYEVQLSDRTLGVFNVVTHTSVDNTFQAQAFKSSLIVNSIIAIGIALGVSVVLGIIMSKKMGRALKETAEFAQEIHVGGTKTYASSKILEVDQIRKSLEELNIRLKLKQKSRKALVDELIHQTRTPLTILKTHVEALEDGIIAPTDEEMSVFHHQIDNIGEIVSNVGHMIDADKQRLVSNPEPVVIETLLTQVVNGLKAQFRKKGIRLSIDMAVKPVLQTDPFLLGQTIYNLLVNALNYTSTGGSVCVKCYEANKTTRIDISDTGIGISKNDLPHLFEAYFRGAGGADKNGDGIGLYVVKENLEAIGADITVKSKENEGSIFTIEFH</sequence>
<evidence type="ECO:0000313" key="11">
    <source>
        <dbReference type="EMBL" id="MBM7562777.1"/>
    </source>
</evidence>
<keyword evidence="7" id="KW-0902">Two-component regulatory system</keyword>
<dbReference type="InterPro" id="IPR004358">
    <property type="entry name" value="Sig_transdc_His_kin-like_C"/>
</dbReference>
<dbReference type="Gene3D" id="1.10.287.130">
    <property type="match status" value="1"/>
</dbReference>
<dbReference type="InterPro" id="IPR003594">
    <property type="entry name" value="HATPase_dom"/>
</dbReference>
<comment type="catalytic activity">
    <reaction evidence="1">
        <text>ATP + protein L-histidine = ADP + protein N-phospho-L-histidine.</text>
        <dbReference type="EC" id="2.7.13.3"/>
    </reaction>
</comment>
<comment type="subcellular location">
    <subcellularLocation>
        <location evidence="2">Membrane</location>
    </subcellularLocation>
</comment>
<dbReference type="RefSeq" id="WP_204665203.1">
    <property type="nucleotide sequence ID" value="NZ_JAFBDT010000030.1"/>
</dbReference>
<evidence type="ECO:0000259" key="10">
    <source>
        <dbReference type="PROSITE" id="PS50109"/>
    </source>
</evidence>
<evidence type="ECO:0000256" key="9">
    <source>
        <dbReference type="SAM" id="Phobius"/>
    </source>
</evidence>